<dbReference type="RefSeq" id="WP_123042092.1">
    <property type="nucleotide sequence ID" value="NZ_CP033433.1"/>
</dbReference>
<dbReference type="EMBL" id="CP033433">
    <property type="protein sequence ID" value="AYQ74008.1"/>
    <property type="molecule type" value="Genomic_DNA"/>
</dbReference>
<protein>
    <submittedName>
        <fullName evidence="2">DUF2188 domain-containing protein</fullName>
    </submittedName>
</protein>
<dbReference type="InterPro" id="IPR018691">
    <property type="entry name" value="DUF2188"/>
</dbReference>
<dbReference type="KEGG" id="coh:EAV92_16340"/>
<proteinExistence type="predicted"/>
<evidence type="ECO:0000256" key="1">
    <source>
        <dbReference type="SAM" id="MobiDB-lite"/>
    </source>
</evidence>
<organism evidence="2 3">
    <name type="scientific">Cohnella candidum</name>
    <dbReference type="NCBI Taxonomy" id="2674991"/>
    <lineage>
        <taxon>Bacteria</taxon>
        <taxon>Bacillati</taxon>
        <taxon>Bacillota</taxon>
        <taxon>Bacilli</taxon>
        <taxon>Bacillales</taxon>
        <taxon>Paenibacillaceae</taxon>
        <taxon>Cohnella</taxon>
    </lineage>
</organism>
<dbReference type="Pfam" id="PF09954">
    <property type="entry name" value="DUF2188"/>
    <property type="match status" value="1"/>
</dbReference>
<name>A0A3G3K0H2_9BACL</name>
<accession>A0A3G3K0H2</accession>
<evidence type="ECO:0000313" key="2">
    <source>
        <dbReference type="EMBL" id="AYQ74008.1"/>
    </source>
</evidence>
<gene>
    <name evidence="2" type="ORF">EAV92_16340</name>
</gene>
<reference evidence="2 3" key="1">
    <citation type="submission" date="2018-10" db="EMBL/GenBank/DDBJ databases">
        <title>Genome Sequence of Cohnella sp.</title>
        <authorList>
            <person name="Srinivasan S."/>
            <person name="Kim M.K."/>
        </authorList>
    </citation>
    <scope>NUCLEOTIDE SEQUENCE [LARGE SCALE GENOMIC DNA]</scope>
    <source>
        <strain evidence="2 3">18JY8-7</strain>
    </source>
</reference>
<keyword evidence="3" id="KW-1185">Reference proteome</keyword>
<feature type="compositionally biased region" description="Basic and acidic residues" evidence="1">
    <location>
        <begin position="45"/>
        <end position="62"/>
    </location>
</feature>
<dbReference type="Proteomes" id="UP000269097">
    <property type="component" value="Chromosome"/>
</dbReference>
<sequence>MARSDRKPASVHTVPNREGGWDNKQGGKTIHHEDTKSEAAAAGREAAKRDRTEHVIHNRDGRISGSDSYGHDPFPPRG</sequence>
<evidence type="ECO:0000313" key="3">
    <source>
        <dbReference type="Proteomes" id="UP000269097"/>
    </source>
</evidence>
<feature type="region of interest" description="Disordered" evidence="1">
    <location>
        <begin position="1"/>
        <end position="78"/>
    </location>
</feature>
<dbReference type="AlphaFoldDB" id="A0A3G3K0H2"/>